<reference evidence="6" key="3">
    <citation type="submission" date="2025-08" db="UniProtKB">
        <authorList>
            <consortium name="Ensembl"/>
        </authorList>
    </citation>
    <scope>IDENTIFICATION</scope>
</reference>
<evidence type="ECO:0008006" key="8">
    <source>
        <dbReference type="Google" id="ProtNLM"/>
    </source>
</evidence>
<dbReference type="InterPro" id="IPR036005">
    <property type="entry name" value="Creatinase/aminopeptidase-like"/>
</dbReference>
<reference evidence="6" key="4">
    <citation type="submission" date="2025-09" db="UniProtKB">
        <authorList>
            <consortium name="Ensembl"/>
        </authorList>
    </citation>
    <scope>IDENTIFICATION</scope>
</reference>
<dbReference type="HOGENOM" id="CLU_011781_2_2_1"/>
<dbReference type="FunCoup" id="F6W3N0">
    <property type="interactions" value="258"/>
</dbReference>
<dbReference type="FunFam" id="3.40.350.10:FF:000057">
    <property type="entry name" value="xaa-Pro aminopeptidase 1"/>
    <property type="match status" value="1"/>
</dbReference>
<dbReference type="InterPro" id="IPR032416">
    <property type="entry name" value="Peptidase_M24_C"/>
</dbReference>
<dbReference type="FunFam" id="3.40.350.10:FF:000001">
    <property type="entry name" value="Putative xaa-Pro aminopeptidase 1"/>
    <property type="match status" value="1"/>
</dbReference>
<dbReference type="SUPFAM" id="SSF53092">
    <property type="entry name" value="Creatinase/prolidase N-terminal domain"/>
    <property type="match status" value="1"/>
</dbReference>
<dbReference type="GeneTree" id="ENSGT00940000157196"/>
<accession>F6W3N0</accession>
<evidence type="ECO:0000259" key="3">
    <source>
        <dbReference type="Pfam" id="PF00557"/>
    </source>
</evidence>
<feature type="domain" description="Creatinase N-terminal" evidence="4">
    <location>
        <begin position="21"/>
        <end position="139"/>
    </location>
</feature>
<dbReference type="SUPFAM" id="SSF55920">
    <property type="entry name" value="Creatinase/aminopeptidase"/>
    <property type="match status" value="1"/>
</dbReference>
<dbReference type="EMBL" id="EAAA01000248">
    <property type="status" value="NOT_ANNOTATED_CDS"/>
    <property type="molecule type" value="Genomic_DNA"/>
</dbReference>
<dbReference type="GO" id="GO:0005737">
    <property type="term" value="C:cytoplasm"/>
    <property type="evidence" value="ECO:0007669"/>
    <property type="project" value="UniProtKB-ARBA"/>
</dbReference>
<dbReference type="Pfam" id="PF16188">
    <property type="entry name" value="Peptidase_M24_C"/>
    <property type="match status" value="1"/>
</dbReference>
<dbReference type="OMA" id="EPGMILS"/>
<dbReference type="InterPro" id="IPR029149">
    <property type="entry name" value="Creatin/AminoP/Spt16_N"/>
</dbReference>
<evidence type="ECO:0000256" key="1">
    <source>
        <dbReference type="ARBA" id="ARBA00022723"/>
    </source>
</evidence>
<reference evidence="6" key="2">
    <citation type="journal article" date="2008" name="Genome Biol.">
        <title>Improved genome assembly and evidence-based global gene model set for the chordate Ciona intestinalis: new insight into intron and operon populations.</title>
        <authorList>
            <person name="Satou Y."/>
            <person name="Mineta K."/>
            <person name="Ogasawara M."/>
            <person name="Sasakura Y."/>
            <person name="Shoguchi E."/>
            <person name="Ueno K."/>
            <person name="Yamada L."/>
            <person name="Matsumoto J."/>
            <person name="Wasserscheid J."/>
            <person name="Dewar K."/>
            <person name="Wiley G.B."/>
            <person name="Macmil S.L."/>
            <person name="Roe B.A."/>
            <person name="Zeller R.W."/>
            <person name="Hastings K.E."/>
            <person name="Lemaire P."/>
            <person name="Lindquist E."/>
            <person name="Endo T."/>
            <person name="Hotta K."/>
            <person name="Inaba K."/>
        </authorList>
    </citation>
    <scope>NUCLEOTIDE SEQUENCE [LARGE SCALE GENOMIC DNA]</scope>
    <source>
        <strain evidence="6">wild type</strain>
    </source>
</reference>
<feature type="domain" description="Peptidase M24" evidence="3">
    <location>
        <begin position="316"/>
        <end position="519"/>
    </location>
</feature>
<organism evidence="6 7">
    <name type="scientific">Ciona intestinalis</name>
    <name type="common">Transparent sea squirt</name>
    <name type="synonym">Ascidia intestinalis</name>
    <dbReference type="NCBI Taxonomy" id="7719"/>
    <lineage>
        <taxon>Eukaryota</taxon>
        <taxon>Metazoa</taxon>
        <taxon>Chordata</taxon>
        <taxon>Tunicata</taxon>
        <taxon>Ascidiacea</taxon>
        <taxon>Phlebobranchia</taxon>
        <taxon>Cionidae</taxon>
        <taxon>Ciona</taxon>
    </lineage>
</organism>
<dbReference type="InterPro" id="IPR000994">
    <property type="entry name" value="Pept_M24"/>
</dbReference>
<dbReference type="Pfam" id="PF01321">
    <property type="entry name" value="Creatinase_N"/>
    <property type="match status" value="1"/>
</dbReference>
<keyword evidence="7" id="KW-1185">Reference proteome</keyword>
<dbReference type="Pfam" id="PF00557">
    <property type="entry name" value="Peptidase_M24"/>
    <property type="match status" value="1"/>
</dbReference>
<feature type="domain" description="Peptidase M24 C-terminal" evidence="5">
    <location>
        <begin position="531"/>
        <end position="595"/>
    </location>
</feature>
<evidence type="ECO:0000256" key="2">
    <source>
        <dbReference type="ARBA" id="ARBA00022801"/>
    </source>
</evidence>
<dbReference type="PANTHER" id="PTHR43763:SF6">
    <property type="entry name" value="XAA-PRO AMINOPEPTIDASE 1"/>
    <property type="match status" value="1"/>
</dbReference>
<proteinExistence type="predicted"/>
<dbReference type="GO" id="GO:0004177">
    <property type="term" value="F:aminopeptidase activity"/>
    <property type="evidence" value="ECO:0007669"/>
    <property type="project" value="UniProtKB-ARBA"/>
</dbReference>
<dbReference type="Gene3D" id="3.40.350.10">
    <property type="entry name" value="Creatinase/prolidase N-terminal domain"/>
    <property type="match status" value="2"/>
</dbReference>
<dbReference type="EMBL" id="EAAA01000249">
    <property type="status" value="NOT_ANNOTATED_CDS"/>
    <property type="molecule type" value="Genomic_DNA"/>
</dbReference>
<dbReference type="AlphaFoldDB" id="F6W3N0"/>
<dbReference type="Ensembl" id="ENSCINT00000024021.2">
    <property type="protein sequence ID" value="ENSCINP00000023775.2"/>
    <property type="gene ID" value="ENSCING00000007408.3"/>
</dbReference>
<reference evidence="7" key="1">
    <citation type="journal article" date="2002" name="Science">
        <title>The draft genome of Ciona intestinalis: insights into chordate and vertebrate origins.</title>
        <authorList>
            <person name="Dehal P."/>
            <person name="Satou Y."/>
            <person name="Campbell R.K."/>
            <person name="Chapman J."/>
            <person name="Degnan B."/>
            <person name="De Tomaso A."/>
            <person name="Davidson B."/>
            <person name="Di Gregorio A."/>
            <person name="Gelpke M."/>
            <person name="Goodstein D.M."/>
            <person name="Harafuji N."/>
            <person name="Hastings K.E."/>
            <person name="Ho I."/>
            <person name="Hotta K."/>
            <person name="Huang W."/>
            <person name="Kawashima T."/>
            <person name="Lemaire P."/>
            <person name="Martinez D."/>
            <person name="Meinertzhagen I.A."/>
            <person name="Necula S."/>
            <person name="Nonaka M."/>
            <person name="Putnam N."/>
            <person name="Rash S."/>
            <person name="Saiga H."/>
            <person name="Satake M."/>
            <person name="Terry A."/>
            <person name="Yamada L."/>
            <person name="Wang H.G."/>
            <person name="Awazu S."/>
            <person name="Azumi K."/>
            <person name="Boore J."/>
            <person name="Branno M."/>
            <person name="Chin-Bow S."/>
            <person name="DeSantis R."/>
            <person name="Doyle S."/>
            <person name="Francino P."/>
            <person name="Keys D.N."/>
            <person name="Haga S."/>
            <person name="Hayashi H."/>
            <person name="Hino K."/>
            <person name="Imai K.S."/>
            <person name="Inaba K."/>
            <person name="Kano S."/>
            <person name="Kobayashi K."/>
            <person name="Kobayashi M."/>
            <person name="Lee B.I."/>
            <person name="Makabe K.W."/>
            <person name="Manohar C."/>
            <person name="Matassi G."/>
            <person name="Medina M."/>
            <person name="Mochizuki Y."/>
            <person name="Mount S."/>
            <person name="Morishita T."/>
            <person name="Miura S."/>
            <person name="Nakayama A."/>
            <person name="Nishizaka S."/>
            <person name="Nomoto H."/>
            <person name="Ohta F."/>
            <person name="Oishi K."/>
            <person name="Rigoutsos I."/>
            <person name="Sano M."/>
            <person name="Sasaki A."/>
            <person name="Sasakura Y."/>
            <person name="Shoguchi E."/>
            <person name="Shin-i T."/>
            <person name="Spagnuolo A."/>
            <person name="Stainier D."/>
            <person name="Suzuki M.M."/>
            <person name="Tassy O."/>
            <person name="Takatori N."/>
            <person name="Tokuoka M."/>
            <person name="Yagi K."/>
            <person name="Yoshizaki F."/>
            <person name="Wada S."/>
            <person name="Zhang C."/>
            <person name="Hyatt P.D."/>
            <person name="Larimer F."/>
            <person name="Detter C."/>
            <person name="Doggett N."/>
            <person name="Glavina T."/>
            <person name="Hawkins T."/>
            <person name="Richardson P."/>
            <person name="Lucas S."/>
            <person name="Kohara Y."/>
            <person name="Levine M."/>
            <person name="Satoh N."/>
            <person name="Rokhsar D.S."/>
        </authorList>
    </citation>
    <scope>NUCLEOTIDE SEQUENCE [LARGE SCALE GENOMIC DNA]</scope>
</reference>
<dbReference type="Proteomes" id="UP000008144">
    <property type="component" value="Chromosome 1"/>
</dbReference>
<evidence type="ECO:0000259" key="5">
    <source>
        <dbReference type="Pfam" id="PF16188"/>
    </source>
</evidence>
<dbReference type="Pfam" id="PF16189">
    <property type="entry name" value="Creatinase_N_2"/>
    <property type="match status" value="1"/>
</dbReference>
<keyword evidence="1" id="KW-0479">Metal-binding</keyword>
<sequence length="596" mass="66832">MKIKDTTKLVSRLRDVMNAATYTDQPLKAIIIPSSDAHQSEYLVECDLRRAFISGFTGSAGTAVVTQSEAALWTDGRYFLQAEQQLDSNWTLMKMGIPETPSIEDWLCTVLPASSCVGVNPLLYSSSSWNKMKNALEKEGHKLLETKQDLVDEVWTNRPSYPCSDLIIVDQSTAGSTCLEKITNVQQMMKDKEVKWTVVTALDEIAWLFNLRASDIQYNPVFLAYAVVGCDSVHLFINQSRITPEISSHLTKSVTIHNYDDVIPFLMDNCASQKTWLSSNSSEAIVSSIYSKYRHMSSNSPISMIKCFKNESEINGMIKANNQDAVALCRFFHWMEQEVPNGQVTECSAAQKSFEFRQQEQDFVSLSFQTISSSGSTGSIIHYSPNPESDRVVDVNEVYLCDSGGQYRTGTTDTTRTVHFGQPSKYVKECFTRVLKVSVLGMICVNQSRTELRCPFESGTFTLIDTGSCPVGMYIGNSERVVSVAADVELKAGLVITDEPGYYEDGKFGIRIENALLCKSAETPYRFDGKQFFKFESLALVPIQAKMIELSLLTAEELAWLNNYHKKCRDVIGSQLQKSGHNDVYDWLIEQTKPIM</sequence>
<keyword evidence="2" id="KW-0378">Hydrolase</keyword>
<evidence type="ECO:0000313" key="7">
    <source>
        <dbReference type="Proteomes" id="UP000008144"/>
    </source>
</evidence>
<dbReference type="InterPro" id="IPR000587">
    <property type="entry name" value="Creatinase_N"/>
</dbReference>
<dbReference type="FunFam" id="3.90.230.10:FF:000004">
    <property type="entry name" value="xaa-Pro aminopeptidase 1 isoform X1"/>
    <property type="match status" value="1"/>
</dbReference>
<name>F6W3N0_CIOIN</name>
<evidence type="ECO:0000313" key="6">
    <source>
        <dbReference type="Ensembl" id="ENSCINP00000023775.2"/>
    </source>
</evidence>
<dbReference type="PANTHER" id="PTHR43763">
    <property type="entry name" value="XAA-PRO AMINOPEPTIDASE 1"/>
    <property type="match status" value="1"/>
</dbReference>
<dbReference type="Gene3D" id="3.90.230.10">
    <property type="entry name" value="Creatinase/methionine aminopeptidase superfamily"/>
    <property type="match status" value="1"/>
</dbReference>
<dbReference type="GO" id="GO:0046872">
    <property type="term" value="F:metal ion binding"/>
    <property type="evidence" value="ECO:0007669"/>
    <property type="project" value="UniProtKB-KW"/>
</dbReference>
<protein>
    <recommendedName>
        <fullName evidence="8">Xaa-Pro aminopeptidase 1</fullName>
    </recommendedName>
</protein>
<dbReference type="STRING" id="7719.ENSCINP00000023775"/>
<dbReference type="InterPro" id="IPR050422">
    <property type="entry name" value="X-Pro_aminopeptidase_P"/>
</dbReference>
<evidence type="ECO:0000259" key="4">
    <source>
        <dbReference type="Pfam" id="PF01321"/>
    </source>
</evidence>
<dbReference type="InParanoid" id="F6W3N0"/>